<name>A0A0A9XWE6_LYGHE</name>
<feature type="region of interest" description="Disordered" evidence="1">
    <location>
        <begin position="1"/>
        <end position="25"/>
    </location>
</feature>
<reference evidence="2" key="1">
    <citation type="journal article" date="2014" name="PLoS ONE">
        <title>Transcriptome-Based Identification of ABC Transporters in the Western Tarnished Plant Bug Lygus hesperus.</title>
        <authorList>
            <person name="Hull J.J."/>
            <person name="Chaney K."/>
            <person name="Geib S.M."/>
            <person name="Fabrick J.A."/>
            <person name="Brent C.S."/>
            <person name="Walsh D."/>
            <person name="Lavine L.C."/>
        </authorList>
    </citation>
    <scope>NUCLEOTIDE SEQUENCE</scope>
</reference>
<reference evidence="3" key="3">
    <citation type="submission" date="2014-09" db="EMBL/GenBank/DDBJ databases">
        <authorList>
            <person name="Magalhaes I.L.F."/>
            <person name="Oliveira U."/>
            <person name="Santos F.R."/>
            <person name="Vidigal T.H.D.A."/>
            <person name="Brescovit A.D."/>
            <person name="Santos A.J."/>
        </authorList>
    </citation>
    <scope>NUCLEOTIDE SEQUENCE</scope>
</reference>
<keyword evidence="2" id="KW-0012">Acyltransferase</keyword>
<dbReference type="EMBL" id="GBRD01010328">
    <property type="protein sequence ID" value="JAG55496.1"/>
    <property type="molecule type" value="Transcribed_RNA"/>
</dbReference>
<accession>A0A0A9XWE6</accession>
<evidence type="ECO:0000256" key="1">
    <source>
        <dbReference type="SAM" id="MobiDB-lite"/>
    </source>
</evidence>
<reference evidence="2" key="2">
    <citation type="submission" date="2014-07" db="EMBL/GenBank/DDBJ databases">
        <authorList>
            <person name="Hull J."/>
        </authorList>
    </citation>
    <scope>NUCLEOTIDE SEQUENCE</scope>
</reference>
<gene>
    <name evidence="2" type="primary">lpxA_1</name>
    <name evidence="2" type="ORF">CM83_50027</name>
</gene>
<protein>
    <submittedName>
        <fullName evidence="2">Acyl-[acyl-carrier-protein]--UDP-N-acetylglucosamine O-acyltransferase</fullName>
    </submittedName>
</protein>
<dbReference type="GO" id="GO:0016746">
    <property type="term" value="F:acyltransferase activity"/>
    <property type="evidence" value="ECO:0007669"/>
    <property type="project" value="UniProtKB-KW"/>
</dbReference>
<sequence length="234" mass="25639">MAESDVTDPDPPSDYDGFDDGDYDSDITEEVIEDDNELMSHACLLSHTSPTADDPKGTKVVASSVISGRMEEANLEILEVCPEITESSDPTFQYLNPVLETPVISSTASFGYISTTNDYIGNNNNSNAVVTVQTPDHCVKESTGRKRSYDDLYDVQPGQWVAISLEDGGVIPAMYIREVSGKVEVKMVTALKSGFGWGEKTTVDSSRITCMVDTPKLREQIGSKSQPKREVLYF</sequence>
<dbReference type="AlphaFoldDB" id="A0A0A9XWE6"/>
<dbReference type="EMBL" id="GBHO01018512">
    <property type="protein sequence ID" value="JAG25092.1"/>
    <property type="molecule type" value="Transcribed_RNA"/>
</dbReference>
<keyword evidence="2" id="KW-0808">Transferase</keyword>
<organism evidence="2">
    <name type="scientific">Lygus hesperus</name>
    <name type="common">Western plant bug</name>
    <dbReference type="NCBI Taxonomy" id="30085"/>
    <lineage>
        <taxon>Eukaryota</taxon>
        <taxon>Metazoa</taxon>
        <taxon>Ecdysozoa</taxon>
        <taxon>Arthropoda</taxon>
        <taxon>Hexapoda</taxon>
        <taxon>Insecta</taxon>
        <taxon>Pterygota</taxon>
        <taxon>Neoptera</taxon>
        <taxon>Paraneoptera</taxon>
        <taxon>Hemiptera</taxon>
        <taxon>Heteroptera</taxon>
        <taxon>Panheteroptera</taxon>
        <taxon>Cimicomorpha</taxon>
        <taxon>Miridae</taxon>
        <taxon>Mirini</taxon>
        <taxon>Lygus</taxon>
    </lineage>
</organism>
<evidence type="ECO:0000313" key="3">
    <source>
        <dbReference type="EMBL" id="JAG55496.1"/>
    </source>
</evidence>
<proteinExistence type="predicted"/>
<evidence type="ECO:0000313" key="2">
    <source>
        <dbReference type="EMBL" id="JAG25092.1"/>
    </source>
</evidence>